<evidence type="ECO:0000259" key="1">
    <source>
        <dbReference type="Pfam" id="PF18658"/>
    </source>
</evidence>
<dbReference type="PANTHER" id="PTHR45913:SF21">
    <property type="entry name" value="DUF4371 DOMAIN-CONTAINING PROTEIN"/>
    <property type="match status" value="1"/>
</dbReference>
<dbReference type="EMBL" id="CP092876">
    <property type="protein sequence ID" value="UYV76556.1"/>
    <property type="molecule type" value="Genomic_DNA"/>
</dbReference>
<dbReference type="Pfam" id="PF18658">
    <property type="entry name" value="zf-C2H2_12"/>
    <property type="match status" value="1"/>
</dbReference>
<keyword evidence="3" id="KW-1185">Reference proteome</keyword>
<protein>
    <submittedName>
        <fullName evidence="2">EPM2AIP1</fullName>
    </submittedName>
</protein>
<dbReference type="PANTHER" id="PTHR45913">
    <property type="entry name" value="EPM2A-INTERACTING PROTEIN 1"/>
    <property type="match status" value="1"/>
</dbReference>
<accession>A0ABY6L5W5</accession>
<dbReference type="Proteomes" id="UP001235939">
    <property type="component" value="Chromosome 14"/>
</dbReference>
<proteinExistence type="predicted"/>
<name>A0ABY6L5W5_9ARAC</name>
<feature type="domain" description="SPIN-DOC-like zinc-finger" evidence="1">
    <location>
        <begin position="18"/>
        <end position="74"/>
    </location>
</feature>
<dbReference type="InterPro" id="IPR040647">
    <property type="entry name" value="SPIN-DOC_Znf-C2H2"/>
</dbReference>
<organism evidence="2 3">
    <name type="scientific">Cordylochernes scorpioides</name>
    <dbReference type="NCBI Taxonomy" id="51811"/>
    <lineage>
        <taxon>Eukaryota</taxon>
        <taxon>Metazoa</taxon>
        <taxon>Ecdysozoa</taxon>
        <taxon>Arthropoda</taxon>
        <taxon>Chelicerata</taxon>
        <taxon>Arachnida</taxon>
        <taxon>Pseudoscorpiones</taxon>
        <taxon>Cheliferoidea</taxon>
        <taxon>Chernetidae</taxon>
        <taxon>Cordylochernes</taxon>
    </lineage>
</organism>
<gene>
    <name evidence="2" type="ORF">LAZ67_14001132</name>
</gene>
<evidence type="ECO:0000313" key="2">
    <source>
        <dbReference type="EMBL" id="UYV76556.1"/>
    </source>
</evidence>
<reference evidence="2 3" key="1">
    <citation type="submission" date="2022-01" db="EMBL/GenBank/DDBJ databases">
        <title>A chromosomal length assembly of Cordylochernes scorpioides.</title>
        <authorList>
            <person name="Zeh D."/>
            <person name="Zeh J."/>
        </authorList>
    </citation>
    <scope>NUCLEOTIDE SEQUENCE [LARGE SCALE GENOMIC DNA]</scope>
    <source>
        <strain evidence="2">IN4F17</strain>
        <tissue evidence="2">Whole Body</tissue>
    </source>
</reference>
<evidence type="ECO:0000313" key="3">
    <source>
        <dbReference type="Proteomes" id="UP001235939"/>
    </source>
</evidence>
<sequence>MSKKQKRTLKVENRLFNEEWELQYFIISSKDKMVCLLCSTVIITIKKYNANQHYMTHSNHKYAILEGEARKTILQLKNEKLHRQQTFNKFFQQNNNATEATYKVAYILGKRRKPFSDVEMIKECIVEVVKCLHPEKVDKYKQLPLSRGTITERQHELATNINQQFCKIIKEENIYFSIALDESTDNTDSAQVLFFIRAITEEFRCFEELLALGTLSGRTRGIEILENFKIKNCEARLNINNLVSVCTGGAPAMVGKREGFISLLKKEYANLENLISFNCIFAPTKPILNDTLEKNIGIVNFIRSNSMRLRQFRDIIMSDNDTFNGDLVLTKEILRLSDKEFCRNAAFLCDMTMKQNELNLNLQAKTKYIYEMWQKIQDFRRKLLFIKSYRSIRNF</sequence>